<evidence type="ECO:0000313" key="3">
    <source>
        <dbReference type="Proteomes" id="UP000689967"/>
    </source>
</evidence>
<feature type="region of interest" description="Disordered" evidence="1">
    <location>
        <begin position="1"/>
        <end position="28"/>
    </location>
</feature>
<evidence type="ECO:0000256" key="1">
    <source>
        <dbReference type="SAM" id="MobiDB-lite"/>
    </source>
</evidence>
<feature type="compositionally biased region" description="Basic and acidic residues" evidence="1">
    <location>
        <begin position="14"/>
        <end position="28"/>
    </location>
</feature>
<proteinExistence type="predicted"/>
<organism evidence="2 3">
    <name type="scientific">Falsiroseomonas oleicola</name>
    <dbReference type="NCBI Taxonomy" id="2801474"/>
    <lineage>
        <taxon>Bacteria</taxon>
        <taxon>Pseudomonadati</taxon>
        <taxon>Pseudomonadota</taxon>
        <taxon>Alphaproteobacteria</taxon>
        <taxon>Acetobacterales</taxon>
        <taxon>Roseomonadaceae</taxon>
        <taxon>Falsiroseomonas</taxon>
    </lineage>
</organism>
<accession>A0ABS6H4A7</accession>
<evidence type="ECO:0000313" key="2">
    <source>
        <dbReference type="EMBL" id="MBU8543504.1"/>
    </source>
</evidence>
<evidence type="ECO:0008006" key="4">
    <source>
        <dbReference type="Google" id="ProtNLM"/>
    </source>
</evidence>
<feature type="region of interest" description="Disordered" evidence="1">
    <location>
        <begin position="64"/>
        <end position="106"/>
    </location>
</feature>
<dbReference type="Proteomes" id="UP000689967">
    <property type="component" value="Unassembled WGS sequence"/>
</dbReference>
<gene>
    <name evidence="2" type="ORF">JJQ90_07285</name>
</gene>
<comment type="caution">
    <text evidence="2">The sequence shown here is derived from an EMBL/GenBank/DDBJ whole genome shotgun (WGS) entry which is preliminary data.</text>
</comment>
<protein>
    <recommendedName>
        <fullName evidence="4">Restriction endonuclease</fullName>
    </recommendedName>
</protein>
<dbReference type="EMBL" id="JAERQM010000002">
    <property type="protein sequence ID" value="MBU8543504.1"/>
    <property type="molecule type" value="Genomic_DNA"/>
</dbReference>
<reference evidence="2 3" key="1">
    <citation type="submission" date="2021-01" db="EMBL/GenBank/DDBJ databases">
        <title>Roseomonas sp. nov, a bacterium isolated from an oil production mixture in Yumen Oilfield.</title>
        <authorList>
            <person name="Wu D."/>
        </authorList>
    </citation>
    <scope>NUCLEOTIDE SEQUENCE [LARGE SCALE GENOMIC DNA]</scope>
    <source>
        <strain evidence="2 3">ROY-5-3</strain>
    </source>
</reference>
<dbReference type="RefSeq" id="WP_216873957.1">
    <property type="nucleotide sequence ID" value="NZ_JAERQM010000002.1"/>
</dbReference>
<name>A0ABS6H4A7_9PROT</name>
<sequence length="358" mass="38734">MPDPIPVSASDLRQAMRDPRYWQSGHPERGDYTKWVEGAFRQLQEGSANLDSLVWVNPYTRTRDGETEEVSGHFRHSGRQGGLGDPSGDAAQGAVSVENEPGRGVARRTTVRDRSGRLIGRCETLSDDGQICTMAMPDGGILVQGLRAGDGAFVPVAAPAAAYAFPALLGAATGLYNYLPNRPLTAPPGSAEADTPFLYFYRGFEGTEAGVRVTVGQLSEQRVRDFCPKTAEFEERLSEIAAGLPREGRSPQQWGTDVHTAMHHSLRRQYGTTSSVVRPELSVVGGVGQRYGTAGSTRLDIYHRVERTDTICAYDIKTGTAGLSASQAARIYAGAHAFGRSNNISNPRVLVIELRRTP</sequence>
<keyword evidence="3" id="KW-1185">Reference proteome</keyword>